<dbReference type="SMART" id="SM00368">
    <property type="entry name" value="LRR_RI"/>
    <property type="match status" value="4"/>
</dbReference>
<dbReference type="InParanoid" id="F0Y173"/>
<dbReference type="PANTHER" id="PTHR46761">
    <property type="entry name" value="RAN GTPASE-ACTIVATING PROTEIN 1"/>
    <property type="match status" value="1"/>
</dbReference>
<dbReference type="GeneID" id="20223809"/>
<dbReference type="Proteomes" id="UP000002729">
    <property type="component" value="Unassembled WGS sequence"/>
</dbReference>
<evidence type="ECO:0000313" key="2">
    <source>
        <dbReference type="Proteomes" id="UP000002729"/>
    </source>
</evidence>
<dbReference type="eggNOG" id="KOG1909">
    <property type="taxonomic scope" value="Eukaryota"/>
</dbReference>
<dbReference type="Gene3D" id="3.80.10.10">
    <property type="entry name" value="Ribonuclease Inhibitor"/>
    <property type="match status" value="2"/>
</dbReference>
<keyword evidence="2" id="KW-1185">Reference proteome</keyword>
<dbReference type="InterPro" id="IPR001611">
    <property type="entry name" value="Leu-rich_rpt"/>
</dbReference>
<name>F0Y173_AURAN</name>
<dbReference type="EMBL" id="GL833123">
    <property type="protein sequence ID" value="EGB10989.1"/>
    <property type="molecule type" value="Genomic_DNA"/>
</dbReference>
<evidence type="ECO:0000313" key="1">
    <source>
        <dbReference type="EMBL" id="EGB10989.1"/>
    </source>
</evidence>
<accession>F0Y173</accession>
<proteinExistence type="predicted"/>
<dbReference type="PANTHER" id="PTHR46761:SF2">
    <property type="entry name" value="RAN GTPASE-ACTIVATING PROTEIN 1"/>
    <property type="match status" value="1"/>
</dbReference>
<dbReference type="Pfam" id="PF13516">
    <property type="entry name" value="LRR_6"/>
    <property type="match status" value="3"/>
</dbReference>
<dbReference type="OMA" id="TCIAAKQ"/>
<dbReference type="InterPro" id="IPR032675">
    <property type="entry name" value="LRR_dom_sf"/>
</dbReference>
<dbReference type="AlphaFoldDB" id="F0Y173"/>
<protein>
    <submittedName>
        <fullName evidence="1">Expressed protein</fullName>
    </submittedName>
</protein>
<organism evidence="2">
    <name type="scientific">Aureococcus anophagefferens</name>
    <name type="common">Harmful bloom alga</name>
    <dbReference type="NCBI Taxonomy" id="44056"/>
    <lineage>
        <taxon>Eukaryota</taxon>
        <taxon>Sar</taxon>
        <taxon>Stramenopiles</taxon>
        <taxon>Ochrophyta</taxon>
        <taxon>Pelagophyceae</taxon>
        <taxon>Pelagomonadales</taxon>
        <taxon>Pelagomonadaceae</taxon>
        <taxon>Aureococcus</taxon>
    </lineage>
</organism>
<dbReference type="InterPro" id="IPR045203">
    <property type="entry name" value="RanGAP1/2"/>
</dbReference>
<dbReference type="RefSeq" id="XP_009034549.1">
    <property type="nucleotide sequence ID" value="XM_009036301.1"/>
</dbReference>
<reference evidence="1 2" key="1">
    <citation type="journal article" date="2011" name="Proc. Natl. Acad. Sci. U.S.A.">
        <title>Niche of harmful alga Aureococcus anophagefferens revealed through ecogenomics.</title>
        <authorList>
            <person name="Gobler C.J."/>
            <person name="Berry D.L."/>
            <person name="Dyhrman S.T."/>
            <person name="Wilhelm S.W."/>
            <person name="Salamov A."/>
            <person name="Lobanov A.V."/>
            <person name="Zhang Y."/>
            <person name="Collier J.L."/>
            <person name="Wurch L.L."/>
            <person name="Kustka A.B."/>
            <person name="Dill B.D."/>
            <person name="Shah M."/>
            <person name="VerBerkmoes N.C."/>
            <person name="Kuo A."/>
            <person name="Terry A."/>
            <person name="Pangilinan J."/>
            <person name="Lindquist E.A."/>
            <person name="Lucas S."/>
            <person name="Paulsen I.T."/>
            <person name="Hattenrath-Lehmann T.K."/>
            <person name="Talmage S.C."/>
            <person name="Walker E.A."/>
            <person name="Koch F."/>
            <person name="Burson A.M."/>
            <person name="Marcoval M.A."/>
            <person name="Tang Y.Z."/>
            <person name="Lecleir G.R."/>
            <person name="Coyne K.J."/>
            <person name="Berg G.M."/>
            <person name="Bertrand E.M."/>
            <person name="Saito M.A."/>
            <person name="Gladyshev V.N."/>
            <person name="Grigoriev I.V."/>
        </authorList>
    </citation>
    <scope>NUCLEOTIDE SEQUENCE [LARGE SCALE GENOMIC DNA]</scope>
    <source>
        <strain evidence="2">CCMP 1984</strain>
    </source>
</reference>
<gene>
    <name evidence="1" type="ORF">AURANDRAFT_62261</name>
</gene>
<dbReference type="KEGG" id="aaf:AURANDRAFT_62261"/>
<sequence length="436" mass="43694">MATFESATATFDVCTLSPKRELIADAAGALALVETMPAALRGVKLGNKSYTAAAAAALAGRLKGLRGLVDVDIADVIAGRPEAEALEVLAHLSGALAAAAGGGDAARCAAEALDVSDNALGQKGLDALLPLFGGTPLVSLKTCNNGMSEAAAKQLAGLLTDGGDTALERFHYHNNMSGDNGAVAVASIVAASPKLVDLRFSGTRAGRAGSLAFAGALRPRHLVHTLDLADNSFGDDGGEAIAAWLADSAAASPSAAAPLKKLVLRDCLRDCSLGDDGFAPLMEPLTCCPDLVHLDLSGNELTAASCAGGWLAGCAPALEFLGFEENELTSAGGAALALGLPALPKLATALLATNELASKGALLLVSALLAKAPALGKLELNGNALDDAALEKLGELLGDRDILGDMDDNDEDLADDDCLDDGGLDGLEAALGAVGI</sequence>
<dbReference type="OrthoDB" id="120976at2759"/>
<dbReference type="SUPFAM" id="SSF52047">
    <property type="entry name" value="RNI-like"/>
    <property type="match status" value="1"/>
</dbReference>
<dbReference type="GO" id="GO:0005096">
    <property type="term" value="F:GTPase activator activity"/>
    <property type="evidence" value="ECO:0007669"/>
    <property type="project" value="InterPro"/>
</dbReference>